<dbReference type="InterPro" id="IPR002429">
    <property type="entry name" value="CcO_II-like_C"/>
</dbReference>
<dbReference type="InterPro" id="IPR036257">
    <property type="entry name" value="Cyt_c_oxidase_su2_TM_sf"/>
</dbReference>
<keyword evidence="5 14" id="KW-0812">Transmembrane</keyword>
<evidence type="ECO:0000256" key="14">
    <source>
        <dbReference type="RuleBase" id="RU000456"/>
    </source>
</evidence>
<keyword evidence="6 15" id="KW-0479">Metal-binding</keyword>
<name>A0ABS3VXH2_MICEH</name>
<evidence type="ECO:0000256" key="1">
    <source>
        <dbReference type="ARBA" id="ARBA00004141"/>
    </source>
</evidence>
<dbReference type="InterPro" id="IPR014222">
    <property type="entry name" value="Cyt_c_oxidase_su2"/>
</dbReference>
<feature type="transmembrane region" description="Helical" evidence="17">
    <location>
        <begin position="76"/>
        <end position="100"/>
    </location>
</feature>
<dbReference type="Gene3D" id="2.60.40.420">
    <property type="entry name" value="Cupredoxins - blue copper proteins"/>
    <property type="match status" value="1"/>
</dbReference>
<keyword evidence="11 17" id="KW-0472">Membrane</keyword>
<keyword evidence="9 17" id="KW-1133">Transmembrane helix</keyword>
<dbReference type="RefSeq" id="WP_208816216.1">
    <property type="nucleotide sequence ID" value="NZ_WVUH01000279.1"/>
</dbReference>
<protein>
    <recommendedName>
        <fullName evidence="15">Cytochrome c oxidase subunit 2</fullName>
        <ecNumber evidence="15">7.1.1.9</ecNumber>
    </recommendedName>
</protein>
<proteinExistence type="inferred from homology"/>
<reference evidence="20 21" key="1">
    <citation type="submission" date="2019-12" db="EMBL/GenBank/DDBJ databases">
        <title>Whole genome sequencing of endophytic Actinobacterium Micromonospora sp. MPMI6T.</title>
        <authorList>
            <person name="Evv R."/>
            <person name="Podile A.R."/>
        </authorList>
    </citation>
    <scope>NUCLEOTIDE SEQUENCE [LARGE SCALE GENOMIC DNA]</scope>
    <source>
        <strain evidence="20 21">MPMI6</strain>
    </source>
</reference>
<comment type="catalytic activity">
    <reaction evidence="13 15">
        <text>4 Fe(II)-[cytochrome c] + O2 + 8 H(+)(in) = 4 Fe(III)-[cytochrome c] + 2 H2O + 4 H(+)(out)</text>
        <dbReference type="Rhea" id="RHEA:11436"/>
        <dbReference type="Rhea" id="RHEA-COMP:10350"/>
        <dbReference type="Rhea" id="RHEA-COMP:14399"/>
        <dbReference type="ChEBI" id="CHEBI:15377"/>
        <dbReference type="ChEBI" id="CHEBI:15378"/>
        <dbReference type="ChEBI" id="CHEBI:15379"/>
        <dbReference type="ChEBI" id="CHEBI:29033"/>
        <dbReference type="ChEBI" id="CHEBI:29034"/>
        <dbReference type="EC" id="7.1.1.9"/>
    </reaction>
</comment>
<organism evidence="20 21">
    <name type="scientific">Micromonospora echinofusca</name>
    <dbReference type="NCBI Taxonomy" id="47858"/>
    <lineage>
        <taxon>Bacteria</taxon>
        <taxon>Bacillati</taxon>
        <taxon>Actinomycetota</taxon>
        <taxon>Actinomycetes</taxon>
        <taxon>Micromonosporales</taxon>
        <taxon>Micromonosporaceae</taxon>
        <taxon>Micromonospora</taxon>
    </lineage>
</organism>
<dbReference type="Gene3D" id="1.10.287.90">
    <property type="match status" value="1"/>
</dbReference>
<dbReference type="EMBL" id="WVUH01000279">
    <property type="protein sequence ID" value="MBO4209245.1"/>
    <property type="molecule type" value="Genomic_DNA"/>
</dbReference>
<accession>A0ABS3VXH2</accession>
<evidence type="ECO:0000256" key="12">
    <source>
        <dbReference type="ARBA" id="ARBA00024688"/>
    </source>
</evidence>
<evidence type="ECO:0000256" key="17">
    <source>
        <dbReference type="SAM" id="Phobius"/>
    </source>
</evidence>
<keyword evidence="4 14" id="KW-0679">Respiratory chain</keyword>
<comment type="similarity">
    <text evidence="2 14">Belongs to the cytochrome c oxidase subunit 2 family.</text>
</comment>
<evidence type="ECO:0000259" key="18">
    <source>
        <dbReference type="PROSITE" id="PS50857"/>
    </source>
</evidence>
<evidence type="ECO:0000256" key="5">
    <source>
        <dbReference type="ARBA" id="ARBA00022692"/>
    </source>
</evidence>
<evidence type="ECO:0000256" key="8">
    <source>
        <dbReference type="ARBA" id="ARBA00022982"/>
    </source>
</evidence>
<dbReference type="SUPFAM" id="SSF49503">
    <property type="entry name" value="Cupredoxins"/>
    <property type="match status" value="1"/>
</dbReference>
<comment type="caution">
    <text evidence="20">The sequence shown here is derived from an EMBL/GenBank/DDBJ whole genome shotgun (WGS) entry which is preliminary data.</text>
</comment>
<dbReference type="PRINTS" id="PR01166">
    <property type="entry name" value="CYCOXIDASEII"/>
</dbReference>
<dbReference type="EC" id="7.1.1.9" evidence="15"/>
<keyword evidence="8 14" id="KW-0249">Electron transport</keyword>
<dbReference type="SUPFAM" id="SSF81464">
    <property type="entry name" value="Cytochrome c oxidase subunit II-like, transmembrane region"/>
    <property type="match status" value="1"/>
</dbReference>
<evidence type="ECO:0000256" key="10">
    <source>
        <dbReference type="ARBA" id="ARBA00023008"/>
    </source>
</evidence>
<dbReference type="PROSITE" id="PS50999">
    <property type="entry name" value="COX2_TM"/>
    <property type="match status" value="1"/>
</dbReference>
<keyword evidence="10 15" id="KW-0186">Copper</keyword>
<evidence type="ECO:0000313" key="21">
    <source>
        <dbReference type="Proteomes" id="UP000823521"/>
    </source>
</evidence>
<evidence type="ECO:0000256" key="16">
    <source>
        <dbReference type="SAM" id="MobiDB-lite"/>
    </source>
</evidence>
<keyword evidence="21" id="KW-1185">Reference proteome</keyword>
<dbReference type="PANTHER" id="PTHR22888">
    <property type="entry name" value="CYTOCHROME C OXIDASE, SUBUNIT II"/>
    <property type="match status" value="1"/>
</dbReference>
<dbReference type="InterPro" id="IPR045187">
    <property type="entry name" value="CcO_II"/>
</dbReference>
<evidence type="ECO:0000256" key="4">
    <source>
        <dbReference type="ARBA" id="ARBA00022660"/>
    </source>
</evidence>
<feature type="transmembrane region" description="Helical" evidence="17">
    <location>
        <begin position="121"/>
        <end position="140"/>
    </location>
</feature>
<evidence type="ECO:0000256" key="11">
    <source>
        <dbReference type="ARBA" id="ARBA00023136"/>
    </source>
</evidence>
<keyword evidence="3 14" id="KW-0813">Transport</keyword>
<evidence type="ECO:0000259" key="19">
    <source>
        <dbReference type="PROSITE" id="PS50999"/>
    </source>
</evidence>
<comment type="cofactor">
    <cofactor evidence="15">
        <name>Cu cation</name>
        <dbReference type="ChEBI" id="CHEBI:23378"/>
    </cofactor>
    <text evidence="15">Binds a copper A center.</text>
</comment>
<dbReference type="Pfam" id="PF02790">
    <property type="entry name" value="COX2_TM"/>
    <property type="match status" value="1"/>
</dbReference>
<dbReference type="PROSITE" id="PS00078">
    <property type="entry name" value="COX2"/>
    <property type="match status" value="1"/>
</dbReference>
<dbReference type="InterPro" id="IPR001505">
    <property type="entry name" value="Copper_CuA"/>
</dbReference>
<evidence type="ECO:0000256" key="6">
    <source>
        <dbReference type="ARBA" id="ARBA00022723"/>
    </source>
</evidence>
<evidence type="ECO:0000256" key="9">
    <source>
        <dbReference type="ARBA" id="ARBA00022989"/>
    </source>
</evidence>
<evidence type="ECO:0000256" key="3">
    <source>
        <dbReference type="ARBA" id="ARBA00022448"/>
    </source>
</evidence>
<evidence type="ECO:0000256" key="7">
    <source>
        <dbReference type="ARBA" id="ARBA00022967"/>
    </source>
</evidence>
<feature type="domain" description="Cytochrome oxidase subunit II transmembrane region profile" evidence="19">
    <location>
        <begin position="53"/>
        <end position="149"/>
    </location>
</feature>
<feature type="transmembrane region" description="Helical" evidence="17">
    <location>
        <begin position="33"/>
        <end position="56"/>
    </location>
</feature>
<dbReference type="InterPro" id="IPR008972">
    <property type="entry name" value="Cupredoxin"/>
</dbReference>
<feature type="region of interest" description="Disordered" evidence="16">
    <location>
        <begin position="287"/>
        <end position="324"/>
    </location>
</feature>
<comment type="subcellular location">
    <subcellularLocation>
        <location evidence="14">Cell membrane</location>
        <topology evidence="14">Multi-pass membrane protein</topology>
    </subcellularLocation>
    <subcellularLocation>
        <location evidence="1">Membrane</location>
        <topology evidence="1">Multi-pass membrane protein</topology>
    </subcellularLocation>
</comment>
<dbReference type="InterPro" id="IPR011759">
    <property type="entry name" value="Cyt_c_oxidase_su2_TM_dom"/>
</dbReference>
<feature type="domain" description="Cytochrome oxidase subunit II copper A binding" evidence="18">
    <location>
        <begin position="151"/>
        <end position="278"/>
    </location>
</feature>
<feature type="region of interest" description="Disordered" evidence="16">
    <location>
        <begin position="1"/>
        <end position="28"/>
    </location>
</feature>
<dbReference type="Proteomes" id="UP000823521">
    <property type="component" value="Unassembled WGS sequence"/>
</dbReference>
<dbReference type="PROSITE" id="PS50857">
    <property type="entry name" value="COX2_CUA"/>
    <property type="match status" value="1"/>
</dbReference>
<dbReference type="NCBIfam" id="TIGR02866">
    <property type="entry name" value="CoxB"/>
    <property type="match status" value="1"/>
</dbReference>
<evidence type="ECO:0000256" key="13">
    <source>
        <dbReference type="ARBA" id="ARBA00047816"/>
    </source>
</evidence>
<dbReference type="Pfam" id="PF00116">
    <property type="entry name" value="COX2"/>
    <property type="match status" value="1"/>
</dbReference>
<comment type="function">
    <text evidence="12 15">Subunits I and II form the functional core of the enzyme complex. Electrons originating in cytochrome c are transferred via heme a and Cu(A) to the binuclear center formed by heme a3 and Cu(B).</text>
</comment>
<gene>
    <name evidence="20" type="primary">coxB</name>
    <name evidence="20" type="ORF">GSF22_25095</name>
</gene>
<evidence type="ECO:0000313" key="20">
    <source>
        <dbReference type="EMBL" id="MBO4209245.1"/>
    </source>
</evidence>
<sequence length="324" mass="35684">MVARSSDVRPSAVRHSASPQAGGRGRRRGAGRLAGLGVGGTALLFLLTGCDVGAAFDGFGWPQGGISPEANRMYDLWIASTIAALAVGVFVWGLIFWCVIRYRKRGNELPVQTRFNMPMEFLYTIAPILIVSVLFYYTAIVQTDVDRVTKNPDVTVEVVAFKWNWQFNYRDGVGPEANTVASTLGTTEVIPVLVLPTGRSIRFEETSKDVIHSFWVPEMLFKRDVFPGKVRNVFEVSELTTEGAFVGRCAELCGTYHSMMNFELRVVSPEKYDQFLAAKRAGKSTQEALESIGEKPLAETTFPFETRRTESNFNPDSAPAGSGS</sequence>
<evidence type="ECO:0000256" key="2">
    <source>
        <dbReference type="ARBA" id="ARBA00007866"/>
    </source>
</evidence>
<evidence type="ECO:0000256" key="15">
    <source>
        <dbReference type="RuleBase" id="RU004024"/>
    </source>
</evidence>
<dbReference type="PANTHER" id="PTHR22888:SF9">
    <property type="entry name" value="CYTOCHROME C OXIDASE SUBUNIT 2"/>
    <property type="match status" value="1"/>
</dbReference>
<keyword evidence="7" id="KW-1278">Translocase</keyword>